<keyword evidence="1" id="KW-0472">Membrane</keyword>
<sequence>MYSRLRSCCPDNAVLSQLSLVFLSTQDVKVIASAPHSGQILVFLLLATMTPPMLYVIRKHHRAKSVTSIYAIRPRLIQNRGSVMPETVGISQCCFFCFLDHMLLKLLQNIPRSGRCISS</sequence>
<reference evidence="3" key="1">
    <citation type="journal article" date="2004" name="Environ. Microbiol.">
        <title>The genome of Desulfotalea psychrophila, a sulfate-reducing bacterium from permanently cold Arctic sediments.</title>
        <authorList>
            <person name="Rabus R."/>
            <person name="Ruepp A."/>
            <person name="Frickey T."/>
            <person name="Rattei T."/>
            <person name="Fartmann B."/>
            <person name="Stark M."/>
            <person name="Bauer M."/>
            <person name="Zibat A."/>
            <person name="Lombardot T."/>
            <person name="Becker I."/>
            <person name="Amann J."/>
            <person name="Gellner K."/>
            <person name="Teeling H."/>
            <person name="Leuschner W.D."/>
            <person name="Gloeckner F.-O."/>
            <person name="Lupas A.N."/>
            <person name="Amann R."/>
            <person name="Klenk H.-P."/>
        </authorList>
    </citation>
    <scope>NUCLEOTIDE SEQUENCE [LARGE SCALE GENOMIC DNA]</scope>
    <source>
        <strain evidence="3">DSM 12343 / LSv54</strain>
    </source>
</reference>
<evidence type="ECO:0000313" key="3">
    <source>
        <dbReference type="Proteomes" id="UP000000602"/>
    </source>
</evidence>
<accession>Q6ALF8</accession>
<dbReference type="EMBL" id="CR522870">
    <property type="protein sequence ID" value="CAG36817.1"/>
    <property type="molecule type" value="Genomic_DNA"/>
</dbReference>
<proteinExistence type="predicted"/>
<protein>
    <submittedName>
        <fullName evidence="2">Uncharacterized protein</fullName>
    </submittedName>
</protein>
<evidence type="ECO:0000313" key="2">
    <source>
        <dbReference type="EMBL" id="CAG36817.1"/>
    </source>
</evidence>
<organism evidence="2 3">
    <name type="scientific">Desulfotalea psychrophila (strain LSv54 / DSM 12343)</name>
    <dbReference type="NCBI Taxonomy" id="177439"/>
    <lineage>
        <taxon>Bacteria</taxon>
        <taxon>Pseudomonadati</taxon>
        <taxon>Thermodesulfobacteriota</taxon>
        <taxon>Desulfobulbia</taxon>
        <taxon>Desulfobulbales</taxon>
        <taxon>Desulfocapsaceae</taxon>
        <taxon>Desulfotalea</taxon>
    </lineage>
</organism>
<evidence type="ECO:0000256" key="1">
    <source>
        <dbReference type="SAM" id="Phobius"/>
    </source>
</evidence>
<feature type="transmembrane region" description="Helical" evidence="1">
    <location>
        <begin position="37"/>
        <end position="57"/>
    </location>
</feature>
<keyword evidence="3" id="KW-1185">Reference proteome</keyword>
<keyword evidence="1" id="KW-1133">Transmembrane helix</keyword>
<dbReference type="HOGENOM" id="CLU_2057620_0_0_7"/>
<dbReference type="STRING" id="177439.DP2088"/>
<keyword evidence="1" id="KW-0812">Transmembrane</keyword>
<dbReference type="KEGG" id="dps:DP2088"/>
<dbReference type="Proteomes" id="UP000000602">
    <property type="component" value="Chromosome"/>
</dbReference>
<name>Q6ALF8_DESPS</name>
<gene>
    <name evidence="2" type="ordered locus">DP2088</name>
</gene>
<dbReference type="AlphaFoldDB" id="Q6ALF8"/>